<name>A0A4P9Z974_9ASCO</name>
<dbReference type="Proteomes" id="UP000268321">
    <property type="component" value="Unassembled WGS sequence"/>
</dbReference>
<evidence type="ECO:0000256" key="7">
    <source>
        <dbReference type="RuleBase" id="RU361202"/>
    </source>
</evidence>
<keyword evidence="7" id="KW-0472">Membrane</keyword>
<dbReference type="Pfam" id="PF04106">
    <property type="entry name" value="ATG5_UblB"/>
    <property type="match status" value="1"/>
</dbReference>
<dbReference type="GO" id="GO:0005776">
    <property type="term" value="C:autophagosome"/>
    <property type="evidence" value="ECO:0007669"/>
    <property type="project" value="TreeGrafter"/>
</dbReference>
<dbReference type="OrthoDB" id="272162at2759"/>
<dbReference type="GO" id="GO:0034045">
    <property type="term" value="C:phagophore assembly site membrane"/>
    <property type="evidence" value="ECO:0007669"/>
    <property type="project" value="UniProtKB-SubCell"/>
</dbReference>
<gene>
    <name evidence="11" type="ORF">METBISCDRAFT_18976</name>
</gene>
<evidence type="ECO:0000313" key="12">
    <source>
        <dbReference type="Proteomes" id="UP000268321"/>
    </source>
</evidence>
<feature type="domain" description="Autophagy protein ATG5 UblB" evidence="8">
    <location>
        <begin position="193"/>
        <end position="276"/>
    </location>
</feature>
<comment type="subunit">
    <text evidence="3 7">Conjugated with ATG12.</text>
</comment>
<dbReference type="Gene3D" id="3.10.20.90">
    <property type="entry name" value="Phosphatidylinositol 3-kinase Catalytic Subunit, Chain A, domain 1"/>
    <property type="match status" value="1"/>
</dbReference>
<evidence type="ECO:0000256" key="4">
    <source>
        <dbReference type="ARBA" id="ARBA00022499"/>
    </source>
</evidence>
<keyword evidence="6 7" id="KW-0072">Autophagy</keyword>
<sequence>MNTVRLWEGAIPTRIVFGSYEYQVRLRRLSYFPLHYPEIVDFFSKATQDDHSQQNKILSHKAVWLEHNKKVLKWNLPIGVIYDMCHILERKRTGVPTWVLTLMTASNLPYPADEIIPFPISILGPVNYADTFFQTIINLLKQSCYVLRGSSRPLLSLSEDHTKRLWKAIQRLDYDEYQSAINTSGIYMSPPRRIPVKVSIVNSNYVCQVSLAVAKDGETKTTLAEALAVIRDEENQAIGEREIYIQGIDVRRILSEDVQEVWRELRHLDNFLYVIVL</sequence>
<dbReference type="GO" id="GO:0034274">
    <property type="term" value="C:Atg12-Atg5-Atg16 complex"/>
    <property type="evidence" value="ECO:0007669"/>
    <property type="project" value="TreeGrafter"/>
</dbReference>
<dbReference type="InterPro" id="IPR042526">
    <property type="entry name" value="Atg5_HR"/>
</dbReference>
<dbReference type="GO" id="GO:0044233">
    <property type="term" value="C:mitochondria-associated endoplasmic reticulum membrane contact site"/>
    <property type="evidence" value="ECO:0007669"/>
    <property type="project" value="TreeGrafter"/>
</dbReference>
<dbReference type="Gene3D" id="1.10.246.190">
    <property type="entry name" value="Autophagy protein Apg5, helix rich domain"/>
    <property type="match status" value="1"/>
</dbReference>
<comment type="similarity">
    <text evidence="2 7">Belongs to the ATG5 family.</text>
</comment>
<evidence type="ECO:0000313" key="11">
    <source>
        <dbReference type="EMBL" id="RKP29287.1"/>
    </source>
</evidence>
<evidence type="ECO:0000256" key="3">
    <source>
        <dbReference type="ARBA" id="ARBA00011554"/>
    </source>
</evidence>
<dbReference type="InterPro" id="IPR048939">
    <property type="entry name" value="ATG5_UblA"/>
</dbReference>
<keyword evidence="12" id="KW-1185">Reference proteome</keyword>
<proteinExistence type="inferred from homology"/>
<dbReference type="PANTHER" id="PTHR13040">
    <property type="entry name" value="AUTOPHAGY PROTEIN 5"/>
    <property type="match status" value="1"/>
</dbReference>
<dbReference type="GO" id="GO:0061908">
    <property type="term" value="C:phagophore"/>
    <property type="evidence" value="ECO:0007669"/>
    <property type="project" value="TreeGrafter"/>
</dbReference>
<accession>A0A4P9Z974</accession>
<protein>
    <recommendedName>
        <fullName evidence="7">Autophagy protein 5</fullName>
    </recommendedName>
</protein>
<evidence type="ECO:0000256" key="1">
    <source>
        <dbReference type="ARBA" id="ARBA00004623"/>
    </source>
</evidence>
<comment type="function">
    <text evidence="7">Involved in cytoplasm to vacuole transport (Cvt) and autophagic vesicle formation.</text>
</comment>
<evidence type="ECO:0000259" key="8">
    <source>
        <dbReference type="Pfam" id="PF04106"/>
    </source>
</evidence>
<evidence type="ECO:0000256" key="5">
    <source>
        <dbReference type="ARBA" id="ARBA00022843"/>
    </source>
</evidence>
<keyword evidence="5 7" id="KW-0832">Ubl conjugation</keyword>
<keyword evidence="4 7" id="KW-1017">Isopeptide bond</keyword>
<comment type="subcellular location">
    <subcellularLocation>
        <location evidence="1 7">Preautophagosomal structure membrane</location>
        <topology evidence="1 7">Peripheral membrane protein</topology>
    </subcellularLocation>
</comment>
<dbReference type="InterPro" id="IPR042527">
    <property type="entry name" value="Atg5_UblA_dom_sf"/>
</dbReference>
<dbReference type="GO" id="GO:0019776">
    <property type="term" value="F:Atg8-family ligase activity"/>
    <property type="evidence" value="ECO:0007669"/>
    <property type="project" value="TreeGrafter"/>
</dbReference>
<evidence type="ECO:0000259" key="10">
    <source>
        <dbReference type="Pfam" id="PF20638"/>
    </source>
</evidence>
<feature type="domain" description="Autophagy protein ATG5 alpha-helical bundle region" evidence="9">
    <location>
        <begin position="134"/>
        <end position="180"/>
    </location>
</feature>
<dbReference type="GO" id="GO:0034727">
    <property type="term" value="P:piecemeal microautophagy of the nucleus"/>
    <property type="evidence" value="ECO:0007669"/>
    <property type="project" value="TreeGrafter"/>
</dbReference>
<dbReference type="PANTHER" id="PTHR13040:SF2">
    <property type="entry name" value="AUTOPHAGY PROTEIN 5"/>
    <property type="match status" value="1"/>
</dbReference>
<dbReference type="Gene3D" id="3.10.20.620">
    <property type="match status" value="1"/>
</dbReference>
<dbReference type="Pfam" id="PF20637">
    <property type="entry name" value="ATG5_HBR"/>
    <property type="match status" value="1"/>
</dbReference>
<dbReference type="EMBL" id="ML004496">
    <property type="protein sequence ID" value="RKP29287.1"/>
    <property type="molecule type" value="Genomic_DNA"/>
</dbReference>
<organism evidence="11 12">
    <name type="scientific">Metschnikowia bicuspidata</name>
    <dbReference type="NCBI Taxonomy" id="27322"/>
    <lineage>
        <taxon>Eukaryota</taxon>
        <taxon>Fungi</taxon>
        <taxon>Dikarya</taxon>
        <taxon>Ascomycota</taxon>
        <taxon>Saccharomycotina</taxon>
        <taxon>Pichiomycetes</taxon>
        <taxon>Metschnikowiaceae</taxon>
        <taxon>Metschnikowia</taxon>
    </lineage>
</organism>
<feature type="domain" description="Autophagy protein ATG5 UblA" evidence="10">
    <location>
        <begin position="7"/>
        <end position="102"/>
    </location>
</feature>
<evidence type="ECO:0000256" key="2">
    <source>
        <dbReference type="ARBA" id="ARBA00006910"/>
    </source>
</evidence>
<dbReference type="GO" id="GO:0006995">
    <property type="term" value="P:cellular response to nitrogen starvation"/>
    <property type="evidence" value="ECO:0007669"/>
    <property type="project" value="TreeGrafter"/>
</dbReference>
<dbReference type="InterPro" id="IPR048940">
    <property type="entry name" value="ATG5_HBR"/>
</dbReference>
<dbReference type="GO" id="GO:0000422">
    <property type="term" value="P:autophagy of mitochondrion"/>
    <property type="evidence" value="ECO:0007669"/>
    <property type="project" value="TreeGrafter"/>
</dbReference>
<evidence type="ECO:0000256" key="6">
    <source>
        <dbReference type="ARBA" id="ARBA00023006"/>
    </source>
</evidence>
<dbReference type="AlphaFoldDB" id="A0A4P9Z974"/>
<keyword evidence="7" id="KW-0813">Transport</keyword>
<dbReference type="InterPro" id="IPR048318">
    <property type="entry name" value="ATG5_UblB"/>
</dbReference>
<dbReference type="Pfam" id="PF20638">
    <property type="entry name" value="ATG5_UblA"/>
    <property type="match status" value="1"/>
</dbReference>
<evidence type="ECO:0000259" key="9">
    <source>
        <dbReference type="Pfam" id="PF20637"/>
    </source>
</evidence>
<reference evidence="12" key="1">
    <citation type="journal article" date="2018" name="Nat. Microbiol.">
        <title>Leveraging single-cell genomics to expand the fungal tree of life.</title>
        <authorList>
            <person name="Ahrendt S.R."/>
            <person name="Quandt C.A."/>
            <person name="Ciobanu D."/>
            <person name="Clum A."/>
            <person name="Salamov A."/>
            <person name="Andreopoulos B."/>
            <person name="Cheng J.F."/>
            <person name="Woyke T."/>
            <person name="Pelin A."/>
            <person name="Henrissat B."/>
            <person name="Reynolds N.K."/>
            <person name="Benny G.L."/>
            <person name="Smith M.E."/>
            <person name="James T.Y."/>
            <person name="Grigoriev I.V."/>
        </authorList>
    </citation>
    <scope>NUCLEOTIDE SEQUENCE [LARGE SCALE GENOMIC DNA]</scope>
    <source>
        <strain evidence="12">Baker2002</strain>
    </source>
</reference>
<dbReference type="InterPro" id="IPR007239">
    <property type="entry name" value="Atg5"/>
</dbReference>